<proteinExistence type="predicted"/>
<dbReference type="EMBL" id="JAVDPF010000024">
    <property type="protein sequence ID" value="KAL1872606.1"/>
    <property type="molecule type" value="Genomic_DNA"/>
</dbReference>
<keyword evidence="1" id="KW-1133">Transmembrane helix</keyword>
<evidence type="ECO:0000313" key="2">
    <source>
        <dbReference type="EMBL" id="KAL1872606.1"/>
    </source>
</evidence>
<dbReference type="PANTHER" id="PTHR35040:SF7">
    <property type="entry name" value="FIBRONECTIN TYPE-III DOMAIN-CONTAINING PROTEIN-RELATED"/>
    <property type="match status" value="1"/>
</dbReference>
<evidence type="ECO:0000256" key="1">
    <source>
        <dbReference type="SAM" id="Phobius"/>
    </source>
</evidence>
<dbReference type="InterPro" id="IPR021986">
    <property type="entry name" value="Spherulin4"/>
</dbReference>
<dbReference type="PANTHER" id="PTHR35040">
    <property type="match status" value="1"/>
</dbReference>
<sequence>MAVEKHVSRGFLKSRRSRIVLGFFVFIAVLAVVIPPAVVVTLRKKNSMGPKSSVLVPLYVYPAPGAWAPLEEVITAHPNINFTVVINPSSGPGPGPLPDGNYTREIPKLATRPNVRLLGYVAITYAKRNISLVREDIQTYAAWPTRSGNPNIAVRGIFFDETPQQYDTDAFAYLRDLTTFVKDNKGLGPDRFFSRECNALCHLAWSLKSIAICCNDPLVSAPNRCNMEANIPAFQVVHNPGVVPDYRYLPTADSTIVFEGTYDTFQERHGAKLFESIGNSNRSQLCAVVHSVPDTVRGNHLRSLVKQLRQVADEIFVTHLSTNYYASFGDGWGEFVDLVAA</sequence>
<dbReference type="Pfam" id="PF12138">
    <property type="entry name" value="Spherulin4"/>
    <property type="match status" value="1"/>
</dbReference>
<reference evidence="2 3" key="1">
    <citation type="journal article" date="2024" name="IMA Fungus">
        <title>IMA Genome - F19 : A genome assembly and annotation guide to empower mycologists, including annotated draft genome sequences of Ceratocystis pirilliformis, Diaporthe australafricana, Fusarium ophioides, Paecilomyces lecythidis, and Sporothrix stenoceras.</title>
        <authorList>
            <person name="Aylward J."/>
            <person name="Wilson A.M."/>
            <person name="Visagie C.M."/>
            <person name="Spraker J."/>
            <person name="Barnes I."/>
            <person name="Buitendag C."/>
            <person name="Ceriani C."/>
            <person name="Del Mar Angel L."/>
            <person name="du Plessis D."/>
            <person name="Fuchs T."/>
            <person name="Gasser K."/>
            <person name="Kramer D."/>
            <person name="Li W."/>
            <person name="Munsamy K."/>
            <person name="Piso A."/>
            <person name="Price J.L."/>
            <person name="Sonnekus B."/>
            <person name="Thomas C."/>
            <person name="van der Nest A."/>
            <person name="van Dijk A."/>
            <person name="van Heerden A."/>
            <person name="van Vuuren N."/>
            <person name="Yilmaz N."/>
            <person name="Duong T.A."/>
            <person name="van der Merwe N.A."/>
            <person name="Wingfield M.J."/>
            <person name="Wingfield B.D."/>
        </authorList>
    </citation>
    <scope>NUCLEOTIDE SEQUENCE [LARGE SCALE GENOMIC DNA]</scope>
    <source>
        <strain evidence="2 3">CMW 18167</strain>
    </source>
</reference>
<keyword evidence="1" id="KW-0472">Membrane</keyword>
<feature type="transmembrane region" description="Helical" evidence="1">
    <location>
        <begin position="20"/>
        <end position="42"/>
    </location>
</feature>
<dbReference type="Proteomes" id="UP001583193">
    <property type="component" value="Unassembled WGS sequence"/>
</dbReference>
<keyword evidence="1" id="KW-0812">Transmembrane</keyword>
<protein>
    <submittedName>
        <fullName evidence="2">Uncharacterized protein</fullName>
    </submittedName>
</protein>
<name>A0ABR3XA47_9EURO</name>
<organism evidence="2 3">
    <name type="scientific">Paecilomyces lecythidis</name>
    <dbReference type="NCBI Taxonomy" id="3004212"/>
    <lineage>
        <taxon>Eukaryota</taxon>
        <taxon>Fungi</taxon>
        <taxon>Dikarya</taxon>
        <taxon>Ascomycota</taxon>
        <taxon>Pezizomycotina</taxon>
        <taxon>Eurotiomycetes</taxon>
        <taxon>Eurotiomycetidae</taxon>
        <taxon>Eurotiales</taxon>
        <taxon>Thermoascaceae</taxon>
        <taxon>Paecilomyces</taxon>
    </lineage>
</organism>
<keyword evidence="3" id="KW-1185">Reference proteome</keyword>
<gene>
    <name evidence="2" type="ORF">Plec18167_006724</name>
</gene>
<accession>A0ABR3XA47</accession>
<evidence type="ECO:0000313" key="3">
    <source>
        <dbReference type="Proteomes" id="UP001583193"/>
    </source>
</evidence>
<comment type="caution">
    <text evidence="2">The sequence shown here is derived from an EMBL/GenBank/DDBJ whole genome shotgun (WGS) entry which is preliminary data.</text>
</comment>